<gene>
    <name evidence="3" type="ORF">CC1G_09638</name>
</gene>
<feature type="compositionally biased region" description="Polar residues" evidence="1">
    <location>
        <begin position="37"/>
        <end position="46"/>
    </location>
</feature>
<dbReference type="STRING" id="240176.A8P9B6"/>
<feature type="domain" description="Ubiquitin-like" evidence="2">
    <location>
        <begin position="133"/>
        <end position="202"/>
    </location>
</feature>
<sequence length="271" mass="29234">MENNESNSGNVPAGEQPSEQPSSMSQQPPRTHGHSLPSATETTLVGSQAIPAASDQQTEDTNANSLTPPSSSQTPQPTTLVPPPPIPMSTPSPSTPEAGATPSSLEDSSSSQPPPPVPLPQTSNEAIPQTPQVYLTFLLISGHRRTMSFDPSIAVGRVKELVWNGWPGDWPSEERPPAPSYLRILYLGKMLQDDETLSGLKLPTHTPASSSGQEDKAVGTIMHISIRPFGPGSEVDGTMKKKPKRRGTRDRWRGYGRQSGVLRVYYLLRRS</sequence>
<dbReference type="RefSeq" id="XP_001839735.1">
    <property type="nucleotide sequence ID" value="XM_001839683.1"/>
</dbReference>
<dbReference type="PANTHER" id="PTHR13169:SF0">
    <property type="entry name" value="UBIQUITIN-LIKE PROTEIN 3"/>
    <property type="match status" value="1"/>
</dbReference>
<evidence type="ECO:0000313" key="3">
    <source>
        <dbReference type="EMBL" id="EAU82036.1"/>
    </source>
</evidence>
<dbReference type="KEGG" id="cci:CC1G_09638"/>
<dbReference type="EMBL" id="AACS02000011">
    <property type="protein sequence ID" value="EAU82036.1"/>
    <property type="molecule type" value="Genomic_DNA"/>
</dbReference>
<feature type="compositionally biased region" description="Pro residues" evidence="1">
    <location>
        <begin position="80"/>
        <end position="94"/>
    </location>
</feature>
<keyword evidence="4" id="KW-1185">Reference proteome</keyword>
<dbReference type="InterPro" id="IPR040015">
    <property type="entry name" value="UBL3-like"/>
</dbReference>
<evidence type="ECO:0000256" key="1">
    <source>
        <dbReference type="SAM" id="MobiDB-lite"/>
    </source>
</evidence>
<dbReference type="Proteomes" id="UP000001861">
    <property type="component" value="Unassembled WGS sequence"/>
</dbReference>
<feature type="compositionally biased region" description="Low complexity" evidence="1">
    <location>
        <begin position="15"/>
        <end position="29"/>
    </location>
</feature>
<dbReference type="GeneID" id="6016402"/>
<feature type="region of interest" description="Disordered" evidence="1">
    <location>
        <begin position="232"/>
        <end position="252"/>
    </location>
</feature>
<dbReference type="Pfam" id="PF13881">
    <property type="entry name" value="Rad60-SLD_2"/>
    <property type="match status" value="1"/>
</dbReference>
<feature type="compositionally biased region" description="Low complexity" evidence="1">
    <location>
        <begin position="95"/>
        <end position="111"/>
    </location>
</feature>
<dbReference type="Gene3D" id="3.10.20.90">
    <property type="entry name" value="Phosphatidylinositol 3-kinase Catalytic Subunit, Chain A, domain 1"/>
    <property type="match status" value="1"/>
</dbReference>
<dbReference type="VEuPathDB" id="FungiDB:CC1G_09638"/>
<feature type="compositionally biased region" description="Polar residues" evidence="1">
    <location>
        <begin position="54"/>
        <end position="64"/>
    </location>
</feature>
<dbReference type="PROSITE" id="PS50053">
    <property type="entry name" value="UBIQUITIN_2"/>
    <property type="match status" value="1"/>
</dbReference>
<dbReference type="InterPro" id="IPR039540">
    <property type="entry name" value="UBL3-like_ubiquitin_dom"/>
</dbReference>
<feature type="compositionally biased region" description="Polar residues" evidence="1">
    <location>
        <begin position="1"/>
        <end position="10"/>
    </location>
</feature>
<dbReference type="AlphaFoldDB" id="A8P9B6"/>
<dbReference type="OrthoDB" id="1043111at2759"/>
<feature type="region of interest" description="Disordered" evidence="1">
    <location>
        <begin position="1"/>
        <end position="127"/>
    </location>
</feature>
<reference evidence="3 4" key="1">
    <citation type="journal article" date="2010" name="Proc. Natl. Acad. Sci. U.S.A.">
        <title>Insights into evolution of multicellular fungi from the assembled chromosomes of the mushroom Coprinopsis cinerea (Coprinus cinereus).</title>
        <authorList>
            <person name="Stajich J.E."/>
            <person name="Wilke S.K."/>
            <person name="Ahren D."/>
            <person name="Au C.H."/>
            <person name="Birren B.W."/>
            <person name="Borodovsky M."/>
            <person name="Burns C."/>
            <person name="Canback B."/>
            <person name="Casselton L.A."/>
            <person name="Cheng C.K."/>
            <person name="Deng J."/>
            <person name="Dietrich F.S."/>
            <person name="Fargo D.C."/>
            <person name="Farman M.L."/>
            <person name="Gathman A.C."/>
            <person name="Goldberg J."/>
            <person name="Guigo R."/>
            <person name="Hoegger P.J."/>
            <person name="Hooker J.B."/>
            <person name="Huggins A."/>
            <person name="James T.Y."/>
            <person name="Kamada T."/>
            <person name="Kilaru S."/>
            <person name="Kodira C."/>
            <person name="Kues U."/>
            <person name="Kupfer D."/>
            <person name="Kwan H.S."/>
            <person name="Lomsadze A."/>
            <person name="Li W."/>
            <person name="Lilly W.W."/>
            <person name="Ma L.J."/>
            <person name="Mackey A.J."/>
            <person name="Manning G."/>
            <person name="Martin F."/>
            <person name="Muraguchi H."/>
            <person name="Natvig D.O."/>
            <person name="Palmerini H."/>
            <person name="Ramesh M.A."/>
            <person name="Rehmeyer C.J."/>
            <person name="Roe B.A."/>
            <person name="Shenoy N."/>
            <person name="Stanke M."/>
            <person name="Ter-Hovhannisyan V."/>
            <person name="Tunlid A."/>
            <person name="Velagapudi R."/>
            <person name="Vision T.J."/>
            <person name="Zeng Q."/>
            <person name="Zolan M.E."/>
            <person name="Pukkila P.J."/>
        </authorList>
    </citation>
    <scope>NUCLEOTIDE SEQUENCE [LARGE SCALE GENOMIC DNA]</scope>
    <source>
        <strain evidence="4">Okayama-7 / 130 / ATCC MYA-4618 / FGSC 9003</strain>
    </source>
</reference>
<proteinExistence type="predicted"/>
<organism evidence="3 4">
    <name type="scientific">Coprinopsis cinerea (strain Okayama-7 / 130 / ATCC MYA-4618 / FGSC 9003)</name>
    <name type="common">Inky cap fungus</name>
    <name type="synonym">Hormographiella aspergillata</name>
    <dbReference type="NCBI Taxonomy" id="240176"/>
    <lineage>
        <taxon>Eukaryota</taxon>
        <taxon>Fungi</taxon>
        <taxon>Dikarya</taxon>
        <taxon>Basidiomycota</taxon>
        <taxon>Agaricomycotina</taxon>
        <taxon>Agaricomycetes</taxon>
        <taxon>Agaricomycetidae</taxon>
        <taxon>Agaricales</taxon>
        <taxon>Agaricineae</taxon>
        <taxon>Psathyrellaceae</taxon>
        <taxon>Coprinopsis</taxon>
    </lineage>
</organism>
<dbReference type="InterPro" id="IPR000626">
    <property type="entry name" value="Ubiquitin-like_dom"/>
</dbReference>
<dbReference type="PANTHER" id="PTHR13169">
    <property type="entry name" value="UBIQUITIN-LIKE PROTEIN 3 HCG-1 PROTEIN"/>
    <property type="match status" value="1"/>
</dbReference>
<name>A8P9B6_COPC7</name>
<dbReference type="InParanoid" id="A8P9B6"/>
<protein>
    <recommendedName>
        <fullName evidence="2">Ubiquitin-like domain-containing protein</fullName>
    </recommendedName>
</protein>
<accession>A8P9B6</accession>
<comment type="caution">
    <text evidence="3">The sequence shown here is derived from an EMBL/GenBank/DDBJ whole genome shotgun (WGS) entry which is preliminary data.</text>
</comment>
<feature type="compositionally biased region" description="Low complexity" evidence="1">
    <location>
        <begin position="65"/>
        <end position="79"/>
    </location>
</feature>
<evidence type="ECO:0000313" key="4">
    <source>
        <dbReference type="Proteomes" id="UP000001861"/>
    </source>
</evidence>
<dbReference type="SUPFAM" id="SSF54236">
    <property type="entry name" value="Ubiquitin-like"/>
    <property type="match status" value="1"/>
</dbReference>
<dbReference type="eggNOG" id="ENOG502S95Z">
    <property type="taxonomic scope" value="Eukaryota"/>
</dbReference>
<dbReference type="InterPro" id="IPR029071">
    <property type="entry name" value="Ubiquitin-like_domsf"/>
</dbReference>
<dbReference type="OMA" id="NDAVAME"/>
<evidence type="ECO:0000259" key="2">
    <source>
        <dbReference type="PROSITE" id="PS50053"/>
    </source>
</evidence>